<dbReference type="InterPro" id="IPR017583">
    <property type="entry name" value="Tagatose/fructose_Pkinase"/>
</dbReference>
<evidence type="ECO:0000313" key="8">
    <source>
        <dbReference type="EMBL" id="HIX36408.1"/>
    </source>
</evidence>
<dbReference type="EMBL" id="DXFG01000023">
    <property type="protein sequence ID" value="HIX36408.1"/>
    <property type="molecule type" value="Genomic_DNA"/>
</dbReference>
<comment type="similarity">
    <text evidence="6">Belongs to the carbohydrate kinase PfkB family. LacC subfamily.</text>
</comment>
<comment type="pathway">
    <text evidence="6">Carbohydrate metabolism; D-tagatose 6-phosphate degradation; D-glyceraldehyde 3-phosphate and glycerone phosphate from D-tagatose 6-phosphate: step 1/2.</text>
</comment>
<proteinExistence type="inferred from homology"/>
<evidence type="ECO:0000259" key="7">
    <source>
        <dbReference type="Pfam" id="PF00294"/>
    </source>
</evidence>
<keyword evidence="4" id="KW-0418">Kinase</keyword>
<comment type="catalytic activity">
    <reaction evidence="6">
        <text>D-tagatofuranose 6-phosphate + ATP = D-tagatofuranose 1,6-bisphosphate + ADP + H(+)</text>
        <dbReference type="Rhea" id="RHEA:12420"/>
        <dbReference type="ChEBI" id="CHEBI:15378"/>
        <dbReference type="ChEBI" id="CHEBI:30616"/>
        <dbReference type="ChEBI" id="CHEBI:58694"/>
        <dbReference type="ChEBI" id="CHEBI:58695"/>
        <dbReference type="ChEBI" id="CHEBI:456216"/>
        <dbReference type="EC" id="2.7.1.144"/>
    </reaction>
</comment>
<organism evidence="8 9">
    <name type="scientific">Candidatus Blautia pullistercoris</name>
    <dbReference type="NCBI Taxonomy" id="2838499"/>
    <lineage>
        <taxon>Bacteria</taxon>
        <taxon>Bacillati</taxon>
        <taxon>Bacillota</taxon>
        <taxon>Clostridia</taxon>
        <taxon>Lachnospirales</taxon>
        <taxon>Lachnospiraceae</taxon>
        <taxon>Blautia</taxon>
    </lineage>
</organism>
<dbReference type="InterPro" id="IPR011611">
    <property type="entry name" value="PfkB_dom"/>
</dbReference>
<dbReference type="SUPFAM" id="SSF53613">
    <property type="entry name" value="Ribokinase-like"/>
    <property type="match status" value="1"/>
</dbReference>
<dbReference type="GO" id="GO:0009024">
    <property type="term" value="F:tagatose-6-phosphate kinase activity"/>
    <property type="evidence" value="ECO:0007669"/>
    <property type="project" value="UniProtKB-EC"/>
</dbReference>
<dbReference type="GO" id="GO:0005988">
    <property type="term" value="P:lactose metabolic process"/>
    <property type="evidence" value="ECO:0007669"/>
    <property type="project" value="UniProtKB-KW"/>
</dbReference>
<dbReference type="FunFam" id="3.40.1190.20:FF:000001">
    <property type="entry name" value="Phosphofructokinase"/>
    <property type="match status" value="1"/>
</dbReference>
<dbReference type="CDD" id="cd01164">
    <property type="entry name" value="FruK_PfkB_like"/>
    <property type="match status" value="1"/>
</dbReference>
<dbReference type="EC" id="2.7.1.144" evidence="6"/>
<dbReference type="GO" id="GO:0005829">
    <property type="term" value="C:cytosol"/>
    <property type="evidence" value="ECO:0007669"/>
    <property type="project" value="TreeGrafter"/>
</dbReference>
<comment type="similarity">
    <text evidence="1">Belongs to the carbohydrate kinase pfkB family.</text>
</comment>
<dbReference type="GO" id="GO:0016052">
    <property type="term" value="P:carbohydrate catabolic process"/>
    <property type="evidence" value="ECO:0007669"/>
    <property type="project" value="UniProtKB-ARBA"/>
</dbReference>
<evidence type="ECO:0000256" key="6">
    <source>
        <dbReference type="PIRNR" id="PIRNR000535"/>
    </source>
</evidence>
<sequence length="307" mass="33642">MVYTVTFNPSLDYIISVDGFQLGKTNRTVKEQMLPGGKGINVSTVLKNLGIPNTALGFCAGFTGEEIEKRIGEMGLNSDFIHLESGYSRINVKMKDFDGTEINGQGPDIRSEETEKLLQKLEKLKEGDTLVLAGSIPKTMSESIYRDILRRLEGQGILAVVDATGELLLNVLEYRPFLIKPNNHELGAIFNVKLENREDVVPYARKMQEKGARNVLVSMAGQGAVLLDETGEVYMLPAPKGELVNAVGAGDSMVAGFLAGWLAKEDYEYAFCMGVSAGSASAFSENLATKEEVEEVYRHVKQSVIYK</sequence>
<dbReference type="PANTHER" id="PTHR46566">
    <property type="entry name" value="1-PHOSPHOFRUCTOKINASE-RELATED"/>
    <property type="match status" value="1"/>
</dbReference>
<dbReference type="AlphaFoldDB" id="A0A9D2AL27"/>
<keyword evidence="6" id="KW-0423">Lactose metabolism</keyword>
<dbReference type="Gene3D" id="3.40.1190.20">
    <property type="match status" value="1"/>
</dbReference>
<evidence type="ECO:0000256" key="1">
    <source>
        <dbReference type="ARBA" id="ARBA00005380"/>
    </source>
</evidence>
<dbReference type="PANTHER" id="PTHR46566:SF1">
    <property type="entry name" value="1-PHOSPHOFRUCTOKINASE"/>
    <property type="match status" value="1"/>
</dbReference>
<dbReference type="PIRSF" id="PIRSF000535">
    <property type="entry name" value="1PFK/6PFK/LacC"/>
    <property type="match status" value="1"/>
</dbReference>
<keyword evidence="3 6" id="KW-0547">Nucleotide-binding</keyword>
<reference evidence="8" key="1">
    <citation type="journal article" date="2021" name="PeerJ">
        <title>Extensive microbial diversity within the chicken gut microbiome revealed by metagenomics and culture.</title>
        <authorList>
            <person name="Gilroy R."/>
            <person name="Ravi A."/>
            <person name="Getino M."/>
            <person name="Pursley I."/>
            <person name="Horton D.L."/>
            <person name="Alikhan N.F."/>
            <person name="Baker D."/>
            <person name="Gharbi K."/>
            <person name="Hall N."/>
            <person name="Watson M."/>
            <person name="Adriaenssens E.M."/>
            <person name="Foster-Nyarko E."/>
            <person name="Jarju S."/>
            <person name="Secka A."/>
            <person name="Antonio M."/>
            <person name="Oren A."/>
            <person name="Chaudhuri R.R."/>
            <person name="La Ragione R."/>
            <person name="Hildebrand F."/>
            <person name="Pallen M.J."/>
        </authorList>
    </citation>
    <scope>NUCLEOTIDE SEQUENCE</scope>
    <source>
        <strain evidence="8">ChiHjej12B11-1927</strain>
    </source>
</reference>
<gene>
    <name evidence="8" type="primary">pfkB</name>
    <name evidence="8" type="ORF">H9738_00845</name>
</gene>
<comment type="caution">
    <text evidence="8">The sequence shown here is derived from an EMBL/GenBank/DDBJ whole genome shotgun (WGS) entry which is preliminary data.</text>
</comment>
<evidence type="ECO:0000256" key="4">
    <source>
        <dbReference type="ARBA" id="ARBA00022777"/>
    </source>
</evidence>
<feature type="domain" description="Carbohydrate kinase PfkB" evidence="7">
    <location>
        <begin position="7"/>
        <end position="289"/>
    </location>
</feature>
<dbReference type="Proteomes" id="UP000824230">
    <property type="component" value="Unassembled WGS sequence"/>
</dbReference>
<evidence type="ECO:0000256" key="3">
    <source>
        <dbReference type="ARBA" id="ARBA00022741"/>
    </source>
</evidence>
<protein>
    <recommendedName>
        <fullName evidence="6">Tagatose-6-phosphate kinase</fullName>
        <ecNumber evidence="6">2.7.1.144</ecNumber>
    </recommendedName>
</protein>
<dbReference type="InterPro" id="IPR022463">
    <property type="entry name" value="1-PFruKinase"/>
</dbReference>
<dbReference type="GO" id="GO:0005524">
    <property type="term" value="F:ATP binding"/>
    <property type="evidence" value="ECO:0007669"/>
    <property type="project" value="UniProtKB-KW"/>
</dbReference>
<keyword evidence="2 6" id="KW-0808">Transferase</keyword>
<dbReference type="GO" id="GO:0044281">
    <property type="term" value="P:small molecule metabolic process"/>
    <property type="evidence" value="ECO:0007669"/>
    <property type="project" value="UniProtKB-ARBA"/>
</dbReference>
<reference evidence="8" key="2">
    <citation type="submission" date="2021-04" db="EMBL/GenBank/DDBJ databases">
        <authorList>
            <person name="Gilroy R."/>
        </authorList>
    </citation>
    <scope>NUCLEOTIDE SEQUENCE</scope>
    <source>
        <strain evidence="8">ChiHjej12B11-1927</strain>
    </source>
</reference>
<accession>A0A9D2AL27</accession>
<keyword evidence="5 6" id="KW-0067">ATP-binding</keyword>
<evidence type="ECO:0000256" key="5">
    <source>
        <dbReference type="ARBA" id="ARBA00022840"/>
    </source>
</evidence>
<evidence type="ECO:0000313" key="9">
    <source>
        <dbReference type="Proteomes" id="UP000824230"/>
    </source>
</evidence>
<evidence type="ECO:0000256" key="2">
    <source>
        <dbReference type="ARBA" id="ARBA00022679"/>
    </source>
</evidence>
<dbReference type="InterPro" id="IPR029056">
    <property type="entry name" value="Ribokinase-like"/>
</dbReference>
<dbReference type="Pfam" id="PF00294">
    <property type="entry name" value="PfkB"/>
    <property type="match status" value="1"/>
</dbReference>
<dbReference type="GO" id="GO:0008662">
    <property type="term" value="F:1-phosphofructokinase activity"/>
    <property type="evidence" value="ECO:0007669"/>
    <property type="project" value="InterPro"/>
</dbReference>
<name>A0A9D2AL27_9FIRM</name>
<dbReference type="NCBIfam" id="TIGR03828">
    <property type="entry name" value="pfkB"/>
    <property type="match status" value="1"/>
</dbReference>
<dbReference type="NCBIfam" id="TIGR03168">
    <property type="entry name" value="1-PFK"/>
    <property type="match status" value="1"/>
</dbReference>